<protein>
    <submittedName>
        <fullName evidence="3">Aste57867_17055 protein</fullName>
    </submittedName>
</protein>
<feature type="compositionally biased region" description="Acidic residues" evidence="1">
    <location>
        <begin position="256"/>
        <end position="277"/>
    </location>
</feature>
<feature type="region of interest" description="Disordered" evidence="1">
    <location>
        <begin position="255"/>
        <end position="332"/>
    </location>
</feature>
<evidence type="ECO:0000313" key="2">
    <source>
        <dbReference type="EMBL" id="KAF0691784.1"/>
    </source>
</evidence>
<dbReference type="EMBL" id="CAADRA010006042">
    <property type="protein sequence ID" value="VFT93816.1"/>
    <property type="molecule type" value="Genomic_DNA"/>
</dbReference>
<keyword evidence="4" id="KW-1185">Reference proteome</keyword>
<evidence type="ECO:0000313" key="4">
    <source>
        <dbReference type="Proteomes" id="UP000332933"/>
    </source>
</evidence>
<sequence>MFFNVRPFAPKIAPADGSSPFHTIAHDGKYVAVAGLIPWASRAAPGRLARRPLGAATDGTATPSRLPHVYSKENDGDVYAMAWEAVTRQHHASDWWVQRTVAHLTKAVRDEVAALSQRVEDLEGHLQDETDAGSSVADLLCFAPPSTPATAPRAGTSTAAAAAVASTWLEETTIAMLQREVAMLRATVAAQASDMESRLRAADDTWQRHMERVECSVEDILHKMQRQTLEASNVATVDGTQNEETTVDWIDADDKYLDDEDDGQSIDDLELSDDDDVQSVSDAASSHDDVQSVSDKGDDQQRAMDNAGAQSISDDDEQSSDDDVDDEAWLVL</sequence>
<proteinExistence type="predicted"/>
<accession>A0A485L7T3</accession>
<dbReference type="Proteomes" id="UP000332933">
    <property type="component" value="Unassembled WGS sequence"/>
</dbReference>
<feature type="compositionally biased region" description="Acidic residues" evidence="1">
    <location>
        <begin position="313"/>
        <end position="332"/>
    </location>
</feature>
<dbReference type="AlphaFoldDB" id="A0A485L7T3"/>
<evidence type="ECO:0000313" key="3">
    <source>
        <dbReference type="EMBL" id="VFT93816.1"/>
    </source>
</evidence>
<feature type="compositionally biased region" description="Basic and acidic residues" evidence="1">
    <location>
        <begin position="285"/>
        <end position="302"/>
    </location>
</feature>
<dbReference type="EMBL" id="VJMH01006021">
    <property type="protein sequence ID" value="KAF0691784.1"/>
    <property type="molecule type" value="Genomic_DNA"/>
</dbReference>
<gene>
    <name evidence="3" type="primary">Aste57867_17055</name>
    <name evidence="2" type="ORF">As57867_016997</name>
    <name evidence="3" type="ORF">ASTE57867_17055</name>
</gene>
<reference evidence="3 4" key="1">
    <citation type="submission" date="2019-03" db="EMBL/GenBank/DDBJ databases">
        <authorList>
            <person name="Gaulin E."/>
            <person name="Dumas B."/>
        </authorList>
    </citation>
    <scope>NUCLEOTIDE SEQUENCE [LARGE SCALE GENOMIC DNA]</scope>
    <source>
        <strain evidence="3">CBS 568.67</strain>
    </source>
</reference>
<reference evidence="2" key="2">
    <citation type="submission" date="2019-06" db="EMBL/GenBank/DDBJ databases">
        <title>Genomics analysis of Aphanomyces spp. identifies a new class of oomycete effector associated with host adaptation.</title>
        <authorList>
            <person name="Gaulin E."/>
        </authorList>
    </citation>
    <scope>NUCLEOTIDE SEQUENCE</scope>
    <source>
        <strain evidence="2">CBS 578.67</strain>
    </source>
</reference>
<name>A0A485L7T3_9STRA</name>
<evidence type="ECO:0000256" key="1">
    <source>
        <dbReference type="SAM" id="MobiDB-lite"/>
    </source>
</evidence>
<organism evidence="3 4">
    <name type="scientific">Aphanomyces stellatus</name>
    <dbReference type="NCBI Taxonomy" id="120398"/>
    <lineage>
        <taxon>Eukaryota</taxon>
        <taxon>Sar</taxon>
        <taxon>Stramenopiles</taxon>
        <taxon>Oomycota</taxon>
        <taxon>Saprolegniomycetes</taxon>
        <taxon>Saprolegniales</taxon>
        <taxon>Verrucalvaceae</taxon>
        <taxon>Aphanomyces</taxon>
    </lineage>
</organism>